<feature type="signal peptide" evidence="3">
    <location>
        <begin position="1"/>
        <end position="36"/>
    </location>
</feature>
<keyword evidence="3" id="KW-0732">Signal</keyword>
<gene>
    <name evidence="4" type="ORF">CKJ81_03690</name>
</gene>
<evidence type="ECO:0000256" key="2">
    <source>
        <dbReference type="SAM" id="Phobius"/>
    </source>
</evidence>
<sequence>MRPMSLRRIAAALLACAVVPAAAPAVCTSAATAANAADLSETGHVPGDVGFGVDLPADTHWAGHDGKTHPCAGRKLLYHSHNDALYGTRVGGDLTVMAVDGQQVVDQDKVCFRLPRDADPDGNEVSRIQIPDDGSLDFLGQPGDTVWLAPQSVDWADNWRPIWSGLGAFDPAHEGDPSAIPSNFEDDLMHFDLTDIEGPGDVQIFFKNAISPAEIVFNSADPQARTVDYEVGAHGHFNWAFSKPGIYALTWQGRASLIDGTSQHTEPITQYWLVGDDGDVGLADGTTTELRKVTNYVGGDPGPGIEDGGAGADGGTDVSAPLTTVQLLPEEGEPSRKPSGEPGQAPDDGSAPGGGAVASTSEQPSATRPDEGRCEAARALRTKPEALISAGHMDMGLVDDGGIEAKLIDDSDPRSPTPRDSGTFLFEVPDAARTQIPANFRASFPGEPESMWVLPQAQVKGLPWLGFSTTRLTQDSLAPGSNVKVTMKDAEGPGRIFSWHESLGGTTLELDSGDAATALEYGVNDHDHQAFGFTKDGLYSATFRFEGTASSGEAFSKELTAAFAVGDSAVAQTKEYSSSGYASLDGTDCADSSDEPGTDSGTGGSDTWVGALAKGIRSVDKEFGAFGEKAGPFFAHLCGGGKDAVATASRKSPASPQLTSPKPPAQAQSAPSRRGSGAAAPTREQRVSASTGGSVSERPGSAPGSRGGARTHAPAQTSSAQGKSVPKKQATRKQATTKQTTTTAKPDHGSGEKAGSGTGGIVSSFDGTKPKRGSGSDGDSGEDAAQAQVATSQGMTASGFWGGLILGVGLMALLGGIVLFTAAAKMLRHAPKPGSSSTDAAESSGV</sequence>
<feature type="compositionally biased region" description="Low complexity" evidence="1">
    <location>
        <begin position="732"/>
        <end position="744"/>
    </location>
</feature>
<keyword evidence="2" id="KW-0472">Membrane</keyword>
<feature type="compositionally biased region" description="Gly residues" evidence="1">
    <location>
        <begin position="299"/>
        <end position="314"/>
    </location>
</feature>
<dbReference type="EMBL" id="NSGO01000003">
    <property type="protein sequence ID" value="PAT06540.1"/>
    <property type="molecule type" value="Genomic_DNA"/>
</dbReference>
<protein>
    <recommendedName>
        <fullName evidence="6">Surface-anchored protein</fullName>
    </recommendedName>
</protein>
<keyword evidence="2" id="KW-0812">Transmembrane</keyword>
<evidence type="ECO:0000256" key="3">
    <source>
        <dbReference type="SAM" id="SignalP"/>
    </source>
</evidence>
<feature type="compositionally biased region" description="Polar residues" evidence="1">
    <location>
        <begin position="649"/>
        <end position="659"/>
    </location>
</feature>
<organism evidence="4 5">
    <name type="scientific">Corynebacterium hadale</name>
    <dbReference type="NCBI Taxonomy" id="2026255"/>
    <lineage>
        <taxon>Bacteria</taxon>
        <taxon>Bacillati</taxon>
        <taxon>Actinomycetota</taxon>
        <taxon>Actinomycetes</taxon>
        <taxon>Mycobacteriales</taxon>
        <taxon>Corynebacteriaceae</taxon>
        <taxon>Corynebacterium</taxon>
    </lineage>
</organism>
<feature type="region of interest" description="Disordered" evidence="1">
    <location>
        <begin position="293"/>
        <end position="374"/>
    </location>
</feature>
<keyword evidence="2" id="KW-1133">Transmembrane helix</keyword>
<feature type="region of interest" description="Disordered" evidence="1">
    <location>
        <begin position="645"/>
        <end position="788"/>
    </location>
</feature>
<proteinExistence type="predicted"/>
<keyword evidence="5" id="KW-1185">Reference proteome</keyword>
<evidence type="ECO:0000256" key="1">
    <source>
        <dbReference type="SAM" id="MobiDB-lite"/>
    </source>
</evidence>
<comment type="caution">
    <text evidence="4">The sequence shown here is derived from an EMBL/GenBank/DDBJ whole genome shotgun (WGS) entry which is preliminary data.</text>
</comment>
<feature type="chain" id="PRO_5047466191" description="Surface-anchored protein" evidence="3">
    <location>
        <begin position="37"/>
        <end position="846"/>
    </location>
</feature>
<feature type="transmembrane region" description="Helical" evidence="2">
    <location>
        <begin position="800"/>
        <end position="823"/>
    </location>
</feature>
<feature type="compositionally biased region" description="Low complexity" evidence="1">
    <location>
        <begin position="665"/>
        <end position="681"/>
    </location>
</feature>
<dbReference type="NCBIfam" id="NF038134">
    <property type="entry name" value="choice_anch_M"/>
    <property type="match status" value="2"/>
</dbReference>
<name>A0ABX4HBG6_9CORY</name>
<dbReference type="RefSeq" id="WP_095535273.1">
    <property type="nucleotide sequence ID" value="NZ_NSGO01000003.1"/>
</dbReference>
<dbReference type="Proteomes" id="UP000218281">
    <property type="component" value="Unassembled WGS sequence"/>
</dbReference>
<accession>A0ABX4HBG6</accession>
<evidence type="ECO:0000313" key="4">
    <source>
        <dbReference type="EMBL" id="PAT06540.1"/>
    </source>
</evidence>
<feature type="region of interest" description="Disordered" evidence="1">
    <location>
        <begin position="587"/>
        <end position="606"/>
    </location>
</feature>
<dbReference type="InterPro" id="IPR022435">
    <property type="entry name" value="Surface-anchored_actinobac"/>
</dbReference>
<dbReference type="NCBIfam" id="TIGR03769">
    <property type="entry name" value="P_ac_wall_RPT"/>
    <property type="match status" value="1"/>
</dbReference>
<evidence type="ECO:0008006" key="6">
    <source>
        <dbReference type="Google" id="ProtNLM"/>
    </source>
</evidence>
<reference evidence="4 5" key="1">
    <citation type="submission" date="2017-08" db="EMBL/GenBank/DDBJ databases">
        <title>Whole genome sequences of 6 clinical strains closest to Corynebacterium imitans.</title>
        <authorList>
            <person name="Bernier A.-M."/>
            <person name="Burdz T."/>
            <person name="Bernard K."/>
        </authorList>
    </citation>
    <scope>NUCLEOTIDE SEQUENCE [LARGE SCALE GENOMIC DNA]</scope>
    <source>
        <strain evidence="4 5">NML93-0607</strain>
    </source>
</reference>
<evidence type="ECO:0000313" key="5">
    <source>
        <dbReference type="Proteomes" id="UP000218281"/>
    </source>
</evidence>